<dbReference type="EMBL" id="JAHLFW010000100">
    <property type="protein sequence ID" value="MBU3839028.1"/>
    <property type="molecule type" value="Genomic_DNA"/>
</dbReference>
<proteinExistence type="predicted"/>
<accession>A0A948TDL6</accession>
<dbReference type="Proteomes" id="UP000783796">
    <property type="component" value="Unassembled WGS sequence"/>
</dbReference>
<sequence length="51" mass="5838">MKENVFMVELNQQEMSEVNGGGLWKEVLKALIASYEMASDFKEGWDSVPDR</sequence>
<evidence type="ECO:0000313" key="1">
    <source>
        <dbReference type="EMBL" id="MBU3839028.1"/>
    </source>
</evidence>
<organism evidence="1 2">
    <name type="scientific">Candidatus Phocaeicola faecigallinarum</name>
    <dbReference type="NCBI Taxonomy" id="2838732"/>
    <lineage>
        <taxon>Bacteria</taxon>
        <taxon>Pseudomonadati</taxon>
        <taxon>Bacteroidota</taxon>
        <taxon>Bacteroidia</taxon>
        <taxon>Bacteroidales</taxon>
        <taxon>Bacteroidaceae</taxon>
        <taxon>Phocaeicola</taxon>
    </lineage>
</organism>
<dbReference type="AlphaFoldDB" id="A0A948TDL6"/>
<name>A0A948TDL6_9BACT</name>
<protein>
    <submittedName>
        <fullName evidence="1">Uncharacterized protein</fullName>
    </submittedName>
</protein>
<reference evidence="1" key="1">
    <citation type="journal article" date="2021" name="PeerJ">
        <title>Extensive microbial diversity within the chicken gut microbiome revealed by metagenomics and culture.</title>
        <authorList>
            <person name="Gilroy R."/>
            <person name="Ravi A."/>
            <person name="Getino M."/>
            <person name="Pursley I."/>
            <person name="Horton D.L."/>
            <person name="Alikhan N.F."/>
            <person name="Baker D."/>
            <person name="Gharbi K."/>
            <person name="Hall N."/>
            <person name="Watson M."/>
            <person name="Adriaenssens E.M."/>
            <person name="Foster-Nyarko E."/>
            <person name="Jarju S."/>
            <person name="Secka A."/>
            <person name="Antonio M."/>
            <person name="Oren A."/>
            <person name="Chaudhuri R.R."/>
            <person name="La Ragione R."/>
            <person name="Hildebrand F."/>
            <person name="Pallen M.J."/>
        </authorList>
    </citation>
    <scope>NUCLEOTIDE SEQUENCE</scope>
    <source>
        <strain evidence="1">G4-2901</strain>
    </source>
</reference>
<reference evidence="1" key="2">
    <citation type="submission" date="2021-04" db="EMBL/GenBank/DDBJ databases">
        <authorList>
            <person name="Gilroy R."/>
        </authorList>
    </citation>
    <scope>NUCLEOTIDE SEQUENCE</scope>
    <source>
        <strain evidence="1">G4-2901</strain>
    </source>
</reference>
<evidence type="ECO:0000313" key="2">
    <source>
        <dbReference type="Proteomes" id="UP000783796"/>
    </source>
</evidence>
<gene>
    <name evidence="1" type="ORF">H9777_12110</name>
</gene>
<comment type="caution">
    <text evidence="1">The sequence shown here is derived from an EMBL/GenBank/DDBJ whole genome shotgun (WGS) entry which is preliminary data.</text>
</comment>